<evidence type="ECO:0000313" key="9">
    <source>
        <dbReference type="Proteomes" id="UP000422569"/>
    </source>
</evidence>
<dbReference type="KEGG" id="mpar:F7D14_04335"/>
<feature type="transmembrane region" description="Helical" evidence="7">
    <location>
        <begin position="302"/>
        <end position="323"/>
    </location>
</feature>
<feature type="transmembrane region" description="Helical" evidence="7">
    <location>
        <begin position="114"/>
        <end position="140"/>
    </location>
</feature>
<evidence type="ECO:0000256" key="1">
    <source>
        <dbReference type="ARBA" id="ARBA00004651"/>
    </source>
</evidence>
<keyword evidence="4 7" id="KW-0812">Transmembrane</keyword>
<feature type="transmembrane region" description="Helical" evidence="7">
    <location>
        <begin position="74"/>
        <end position="102"/>
    </location>
</feature>
<dbReference type="Proteomes" id="UP000422569">
    <property type="component" value="Chromosome"/>
</dbReference>
<gene>
    <name evidence="8" type="ORF">F7D14_04335</name>
</gene>
<protein>
    <submittedName>
        <fullName evidence="8">Hydrogenase</fullName>
    </submittedName>
</protein>
<dbReference type="GO" id="GO:0005886">
    <property type="term" value="C:plasma membrane"/>
    <property type="evidence" value="ECO:0007669"/>
    <property type="project" value="UniProtKB-SubCell"/>
</dbReference>
<accession>A0A6B8M362</accession>
<dbReference type="InterPro" id="IPR005614">
    <property type="entry name" value="NrfD-like"/>
</dbReference>
<reference evidence="8 9" key="1">
    <citation type="submission" date="2019-09" db="EMBL/GenBank/DDBJ databases">
        <title>Isolation and complete genome sequencing of Methylocystis species.</title>
        <authorList>
            <person name="Rumah B.L."/>
            <person name="Stead C.E."/>
            <person name="Stevens B.C."/>
            <person name="Minton N.P."/>
            <person name="Grosse-Honebrink A."/>
            <person name="Zhang Y."/>
        </authorList>
    </citation>
    <scope>NUCLEOTIDE SEQUENCE [LARGE SCALE GENOMIC DNA]</scope>
    <source>
        <strain evidence="8 9">BRCS2</strain>
    </source>
</reference>
<keyword evidence="3" id="KW-1003">Cell membrane</keyword>
<dbReference type="Gene3D" id="1.20.1630.10">
    <property type="entry name" value="Formate dehydrogenase/DMSO reductase domain"/>
    <property type="match status" value="1"/>
</dbReference>
<feature type="transmembrane region" description="Helical" evidence="7">
    <location>
        <begin position="221"/>
        <end position="241"/>
    </location>
</feature>
<evidence type="ECO:0000256" key="3">
    <source>
        <dbReference type="ARBA" id="ARBA00022475"/>
    </source>
</evidence>
<evidence type="ECO:0000256" key="2">
    <source>
        <dbReference type="ARBA" id="ARBA00008929"/>
    </source>
</evidence>
<evidence type="ECO:0000256" key="5">
    <source>
        <dbReference type="ARBA" id="ARBA00022989"/>
    </source>
</evidence>
<feature type="transmembrane region" description="Helical" evidence="7">
    <location>
        <begin position="343"/>
        <end position="360"/>
    </location>
</feature>
<evidence type="ECO:0000256" key="7">
    <source>
        <dbReference type="SAM" id="Phobius"/>
    </source>
</evidence>
<name>A0A6B8M362_9HYPH</name>
<feature type="transmembrane region" description="Helical" evidence="7">
    <location>
        <begin position="160"/>
        <end position="182"/>
    </location>
</feature>
<dbReference type="AlphaFoldDB" id="A0A6B8M362"/>
<evidence type="ECO:0000256" key="6">
    <source>
        <dbReference type="ARBA" id="ARBA00023136"/>
    </source>
</evidence>
<comment type="subcellular location">
    <subcellularLocation>
        <location evidence="1">Cell membrane</location>
        <topology evidence="1">Multi-pass membrane protein</topology>
    </subcellularLocation>
</comment>
<evidence type="ECO:0000256" key="4">
    <source>
        <dbReference type="ARBA" id="ARBA00022692"/>
    </source>
</evidence>
<feature type="transmembrane region" description="Helical" evidence="7">
    <location>
        <begin position="261"/>
        <end position="281"/>
    </location>
</feature>
<feature type="transmembrane region" description="Helical" evidence="7">
    <location>
        <begin position="38"/>
        <end position="62"/>
    </location>
</feature>
<dbReference type="RefSeq" id="WP_016919653.1">
    <property type="nucleotide sequence ID" value="NZ_CP044331.1"/>
</dbReference>
<keyword evidence="9" id="KW-1185">Reference proteome</keyword>
<organism evidence="8 9">
    <name type="scientific">Methylocystis parvus</name>
    <dbReference type="NCBI Taxonomy" id="134"/>
    <lineage>
        <taxon>Bacteria</taxon>
        <taxon>Pseudomonadati</taxon>
        <taxon>Pseudomonadota</taxon>
        <taxon>Alphaproteobacteria</taxon>
        <taxon>Hyphomicrobiales</taxon>
        <taxon>Methylocystaceae</taxon>
        <taxon>Methylocystis</taxon>
    </lineage>
</organism>
<dbReference type="PANTHER" id="PTHR43044:SF2">
    <property type="entry name" value="POLYSULPHIDE REDUCTASE NRFD"/>
    <property type="match status" value="1"/>
</dbReference>
<feature type="transmembrane region" description="Helical" evidence="7">
    <location>
        <begin position="369"/>
        <end position="390"/>
    </location>
</feature>
<comment type="similarity">
    <text evidence="2">Belongs to the NrfD family.</text>
</comment>
<feature type="transmembrane region" description="Helical" evidence="7">
    <location>
        <begin position="410"/>
        <end position="434"/>
    </location>
</feature>
<dbReference type="PANTHER" id="PTHR43044">
    <property type="match status" value="1"/>
</dbReference>
<sequence length="458" mass="51679">MSAAPSEGDKLFNPSRSIGSMTRQICDIPLRRDAPPRWWIVLLVLSSILLLALFLAVAWLFIAGVGIWGVDWPVAWGFAIINYVWWIAIASGGTFISALFYLTGAEWRNSINRLAETMTIFAVACAGIFPILHLGRPWLFYWLFPYPNTMTLWPQFRSPLLWDFFAILTYLISSILFWYYGLIPDLATMRDRAETPARRAIFGIFAAGFRGSDSQWREYRAAYGVLAVIIAPLVVSVHSIVGLDFAGAATVGWHSTQFPPFFVFGALLSGFAMTLLLLVPLRRWLSFEDFITGRHFDALGKLMLASSLALAYAYVMDAFMSFYTTDAAERASFLDKAGGQLAVIYWGAVIFNALLPQLLWSRRMRLNEAVVAIVSFGVIVGMWLERYQIVVMSLRRPRLPSAWGEYTPTIWDWLTLFGSVGLFIFGLVCAVRFIPMLSMFEMREIMTAAEKERRDGSG</sequence>
<keyword evidence="5 7" id="KW-1133">Transmembrane helix</keyword>
<keyword evidence="6 7" id="KW-0472">Membrane</keyword>
<dbReference type="Pfam" id="PF03916">
    <property type="entry name" value="NrfD"/>
    <property type="match status" value="1"/>
</dbReference>
<proteinExistence type="inferred from homology"/>
<evidence type="ECO:0000313" key="8">
    <source>
        <dbReference type="EMBL" id="QGM96776.1"/>
    </source>
</evidence>
<dbReference type="EMBL" id="CP044331">
    <property type="protein sequence ID" value="QGM96776.1"/>
    <property type="molecule type" value="Genomic_DNA"/>
</dbReference>